<evidence type="ECO:0000313" key="7">
    <source>
        <dbReference type="Proteomes" id="UP000835206"/>
    </source>
</evidence>
<dbReference type="InterPro" id="IPR012677">
    <property type="entry name" value="Nucleotide-bd_a/b_plait_sf"/>
</dbReference>
<keyword evidence="7" id="KW-1185">Reference proteome</keyword>
<feature type="compositionally biased region" description="Low complexity" evidence="5">
    <location>
        <begin position="138"/>
        <end position="147"/>
    </location>
</feature>
<evidence type="ECO:0000256" key="1">
    <source>
        <dbReference type="ARBA" id="ARBA00004642"/>
    </source>
</evidence>
<dbReference type="InterPro" id="IPR035979">
    <property type="entry name" value="RBD_domain_sf"/>
</dbReference>
<dbReference type="InterPro" id="IPR000504">
    <property type="entry name" value="RRM_dom"/>
</dbReference>
<organism evidence="7 8">
    <name type="scientific">Bombus terrestris</name>
    <name type="common">Buff-tailed bumblebee</name>
    <name type="synonym">Apis terrestris</name>
    <dbReference type="NCBI Taxonomy" id="30195"/>
    <lineage>
        <taxon>Eukaryota</taxon>
        <taxon>Metazoa</taxon>
        <taxon>Ecdysozoa</taxon>
        <taxon>Arthropoda</taxon>
        <taxon>Hexapoda</taxon>
        <taxon>Insecta</taxon>
        <taxon>Pterygota</taxon>
        <taxon>Neoptera</taxon>
        <taxon>Endopterygota</taxon>
        <taxon>Hymenoptera</taxon>
        <taxon>Apocrita</taxon>
        <taxon>Aculeata</taxon>
        <taxon>Apoidea</taxon>
        <taxon>Anthophila</taxon>
        <taxon>Apidae</taxon>
        <taxon>Bombus</taxon>
        <taxon>Bombus</taxon>
    </lineage>
</organism>
<dbReference type="OrthoDB" id="407442at2759"/>
<protein>
    <submittedName>
        <fullName evidence="8">RNA-binding protein 7</fullName>
    </submittedName>
</protein>
<accession>A0A9B0C1A1</accession>
<dbReference type="AlphaFoldDB" id="A0A9B0C1A1"/>
<evidence type="ECO:0000256" key="3">
    <source>
        <dbReference type="ARBA" id="ARBA00023242"/>
    </source>
</evidence>
<proteinExistence type="predicted"/>
<evidence type="ECO:0000256" key="2">
    <source>
        <dbReference type="ARBA" id="ARBA00022884"/>
    </source>
</evidence>
<dbReference type="PROSITE" id="PS50102">
    <property type="entry name" value="RRM"/>
    <property type="match status" value="1"/>
</dbReference>
<gene>
    <name evidence="8" type="primary">LOC100650788</name>
</gene>
<dbReference type="RefSeq" id="XP_003401054.1">
    <property type="nucleotide sequence ID" value="XM_003401006.4"/>
</dbReference>
<comment type="subcellular location">
    <subcellularLocation>
        <location evidence="1">Nucleus</location>
        <location evidence="1">Nucleoplasm</location>
    </subcellularLocation>
</comment>
<evidence type="ECO:0000313" key="8">
    <source>
        <dbReference type="RefSeq" id="XP_003401054.1"/>
    </source>
</evidence>
<evidence type="ECO:0000259" key="6">
    <source>
        <dbReference type="PROSITE" id="PS50102"/>
    </source>
</evidence>
<dbReference type="GO" id="GO:0000381">
    <property type="term" value="P:regulation of alternative mRNA splicing, via spliceosome"/>
    <property type="evidence" value="ECO:0007669"/>
    <property type="project" value="TreeGrafter"/>
</dbReference>
<dbReference type="Proteomes" id="UP000835206">
    <property type="component" value="Chromosome 15"/>
</dbReference>
<dbReference type="SUPFAM" id="SSF54928">
    <property type="entry name" value="RNA-binding domain, RBD"/>
    <property type="match status" value="1"/>
</dbReference>
<evidence type="ECO:0000256" key="4">
    <source>
        <dbReference type="PROSITE-ProRule" id="PRU00176"/>
    </source>
</evidence>
<dbReference type="Gene3D" id="3.30.70.330">
    <property type="match status" value="1"/>
</dbReference>
<feature type="domain" description="RRM" evidence="6">
    <location>
        <begin position="6"/>
        <end position="83"/>
    </location>
</feature>
<dbReference type="Pfam" id="PF00076">
    <property type="entry name" value="RRM_1"/>
    <property type="match status" value="1"/>
</dbReference>
<dbReference type="GeneID" id="100650788"/>
<feature type="compositionally biased region" description="Basic residues" evidence="5">
    <location>
        <begin position="155"/>
        <end position="169"/>
    </location>
</feature>
<dbReference type="PANTHER" id="PTHR13798">
    <property type="entry name" value="RNA BINDING MOTIF RBM PROTEIN -RELATED"/>
    <property type="match status" value="1"/>
</dbReference>
<sequence length="200" mass="23464">MSEDTKTLWCGNLSDKVTEEILYELFLQAGPVENVTIPKDRNGKQRRFGFVTYKHVNSVSYALELFSGTSLFNRTLNISHRKNVELPQINNSPDNFINFNNWLQLGQAIILGNYMSHLNDPFGTNMILNTDLQMTETNNCSYNNENKNNNDRRSQRPHPYHRDQHKHISHHMDHSSTTNRNGHNSNHYFKHSYKNNRHTY</sequence>
<dbReference type="KEGG" id="bter:100650788"/>
<evidence type="ECO:0000256" key="5">
    <source>
        <dbReference type="SAM" id="MobiDB-lite"/>
    </source>
</evidence>
<feature type="compositionally biased region" description="Basic residues" evidence="5">
    <location>
        <begin position="188"/>
        <end position="200"/>
    </location>
</feature>
<feature type="region of interest" description="Disordered" evidence="5">
    <location>
        <begin position="138"/>
        <end position="200"/>
    </location>
</feature>
<dbReference type="GO" id="GO:0003727">
    <property type="term" value="F:single-stranded RNA binding"/>
    <property type="evidence" value="ECO:0007669"/>
    <property type="project" value="TreeGrafter"/>
</dbReference>
<keyword evidence="3" id="KW-0539">Nucleus</keyword>
<dbReference type="InterPro" id="IPR052285">
    <property type="entry name" value="NEXT_complex_subunit"/>
</dbReference>
<reference evidence="8" key="1">
    <citation type="submission" date="2025-08" db="UniProtKB">
        <authorList>
            <consortium name="RefSeq"/>
        </authorList>
    </citation>
    <scope>IDENTIFICATION</scope>
</reference>
<dbReference type="SMART" id="SM00360">
    <property type="entry name" value="RRM"/>
    <property type="match status" value="1"/>
</dbReference>
<name>A0A9B0C1A1_BOMTE</name>
<dbReference type="GO" id="GO:0005654">
    <property type="term" value="C:nucleoplasm"/>
    <property type="evidence" value="ECO:0007669"/>
    <property type="project" value="UniProtKB-SubCell"/>
</dbReference>
<keyword evidence="2 4" id="KW-0694">RNA-binding</keyword>
<feature type="compositionally biased region" description="Polar residues" evidence="5">
    <location>
        <begin position="175"/>
        <end position="187"/>
    </location>
</feature>
<dbReference type="CDD" id="cd12336">
    <property type="entry name" value="RRM_RBM7_like"/>
    <property type="match status" value="1"/>
</dbReference>
<dbReference type="PANTHER" id="PTHR13798:SF11">
    <property type="entry name" value="RNA-BINDING PROTEIN 7-RELATED"/>
    <property type="match status" value="1"/>
</dbReference>